<evidence type="ECO:0000313" key="2">
    <source>
        <dbReference type="Proteomes" id="UP000430222"/>
    </source>
</evidence>
<protein>
    <submittedName>
        <fullName evidence="1">Uncharacterized protein</fullName>
    </submittedName>
</protein>
<dbReference type="Gene3D" id="2.130.10.10">
    <property type="entry name" value="YVTN repeat-like/Quinoprotein amine dehydrogenase"/>
    <property type="match status" value="1"/>
</dbReference>
<dbReference type="InterPro" id="IPR011659">
    <property type="entry name" value="WD40"/>
</dbReference>
<keyword evidence="2" id="KW-1185">Reference proteome</keyword>
<organism evidence="1 2">
    <name type="scientific">Selenomonas montiformis</name>
    <dbReference type="NCBI Taxonomy" id="2652285"/>
    <lineage>
        <taxon>Bacteria</taxon>
        <taxon>Bacillati</taxon>
        <taxon>Bacillota</taxon>
        <taxon>Negativicutes</taxon>
        <taxon>Selenomonadales</taxon>
        <taxon>Selenomonadaceae</taxon>
        <taxon>Selenomonas</taxon>
    </lineage>
</organism>
<dbReference type="InterPro" id="IPR015943">
    <property type="entry name" value="WD40/YVTN_repeat-like_dom_sf"/>
</dbReference>
<sequence>MSFVYTVSNYLNRYPGIKKKAKRIFQRTMVAISPKFKAEGDIHKLSPNDSNHEYLFGYYDKSPWDDSGRYVLCLRAKDTWTDVAPDEPADICLIDTEHDNELEIIAQTHAWNVQQACMLQWRGPDFAKEILYNDFRDGKYCAVILNMETRQERVLSMPVYSVSQDGSFALTLDFSRLHRLRKGYGYANLPDHTEGQLIPDEPCIWRLDLQTDKVNPVLKYADFVNFEHRLEMDGAEHKVNHIMISPNGKRFMVLHRWFNGERKYTRLVTANIDGTDMYNLSDDDMVSHCCWKNDKEIFAFENKRDSGTGYYLMEDKMQNYQHYWPTINYDGHPSFSPDGKNIVFDRYPDGKRIAAVMVAADNPDESLINIKAKVFAPFKYDNDTRCDLHPRWSRNGEFVCFDAVFEGHRGMYFVKT</sequence>
<dbReference type="RefSeq" id="WP_154620727.1">
    <property type="nucleotide sequence ID" value="NZ_VUNL01000007.1"/>
</dbReference>
<gene>
    <name evidence="1" type="ORF">FYJ78_07080</name>
</gene>
<dbReference type="SUPFAM" id="SSF82171">
    <property type="entry name" value="DPP6 N-terminal domain-like"/>
    <property type="match status" value="1"/>
</dbReference>
<dbReference type="Proteomes" id="UP000430222">
    <property type="component" value="Unassembled WGS sequence"/>
</dbReference>
<dbReference type="Pfam" id="PF07676">
    <property type="entry name" value="PD40"/>
    <property type="match status" value="1"/>
</dbReference>
<accession>A0A6I2UUR5</accession>
<dbReference type="EMBL" id="VUNL01000007">
    <property type="protein sequence ID" value="MSV24947.1"/>
    <property type="molecule type" value="Genomic_DNA"/>
</dbReference>
<proteinExistence type="predicted"/>
<name>A0A6I2UUR5_9FIRM</name>
<evidence type="ECO:0000313" key="1">
    <source>
        <dbReference type="EMBL" id="MSV24947.1"/>
    </source>
</evidence>
<comment type="caution">
    <text evidence="1">The sequence shown here is derived from an EMBL/GenBank/DDBJ whole genome shotgun (WGS) entry which is preliminary data.</text>
</comment>
<reference evidence="1 2" key="1">
    <citation type="submission" date="2019-08" db="EMBL/GenBank/DDBJ databases">
        <title>In-depth cultivation of the pig gut microbiome towards novel bacterial diversity and tailored functional studies.</title>
        <authorList>
            <person name="Wylensek D."/>
            <person name="Hitch T.C.A."/>
            <person name="Clavel T."/>
        </authorList>
    </citation>
    <scope>NUCLEOTIDE SEQUENCE [LARGE SCALE GENOMIC DNA]</scope>
    <source>
        <strain evidence="2">WCA-380-WT-3B3</strain>
    </source>
</reference>
<dbReference type="AlphaFoldDB" id="A0A6I2UUR5"/>